<dbReference type="OrthoDB" id="7824597at2"/>
<organism evidence="1 2">
    <name type="scientific">Paracoccus methylarcula</name>
    <dbReference type="NCBI Taxonomy" id="72022"/>
    <lineage>
        <taxon>Bacteria</taxon>
        <taxon>Pseudomonadati</taxon>
        <taxon>Pseudomonadota</taxon>
        <taxon>Alphaproteobacteria</taxon>
        <taxon>Rhodobacterales</taxon>
        <taxon>Paracoccaceae</taxon>
        <taxon>Paracoccus</taxon>
    </lineage>
</organism>
<dbReference type="Gene3D" id="1.10.3700.10">
    <property type="entry name" value="AGR C 984p-like"/>
    <property type="match status" value="1"/>
</dbReference>
<dbReference type="Pfam" id="PF06748">
    <property type="entry name" value="DUF1217"/>
    <property type="match status" value="1"/>
</dbReference>
<dbReference type="Proteomes" id="UP000238137">
    <property type="component" value="Unassembled WGS sequence"/>
</dbReference>
<name>A0A3R7SCV6_9RHOB</name>
<accession>A0A3R7SCV6</accession>
<dbReference type="EMBL" id="PXNQ02000005">
    <property type="protein sequence ID" value="RNF34659.1"/>
    <property type="molecule type" value="Genomic_DNA"/>
</dbReference>
<comment type="caution">
    <text evidence="1">The sequence shown here is derived from an EMBL/GenBank/DDBJ whole genome shotgun (WGS) entry which is preliminary data.</text>
</comment>
<dbReference type="InterPro" id="IPR023157">
    <property type="entry name" value="AGR-C-984p-like_sf"/>
</dbReference>
<sequence>MMISISVGLGGIAGWGILQRLEGRQKAILAKDPIIQRQTRHFRDRIELTKMARDLVGDYRMLSVALGAFGLEDDIGNKAFIRKVLESDLDDRRSLANRLADKRYLRLAEEFGFQDATSSEASAASRDPGFAERISRAYLDREYERRVGLGDENLRLALNAKREIEAFASRDSSEKALWYEVLGNQPLRKVFEKAFGFGDYFAKIPVDRQLAELTKASRRLFGSSSFKTISKPENIEKITRNFLIRSEIATTSGQNRFSVALTLLSR</sequence>
<proteinExistence type="predicted"/>
<dbReference type="InterPro" id="IPR010626">
    <property type="entry name" value="DUF1217"/>
</dbReference>
<keyword evidence="2" id="KW-1185">Reference proteome</keyword>
<dbReference type="AlphaFoldDB" id="A0A3R7SCV6"/>
<dbReference type="SUPFAM" id="SSF158837">
    <property type="entry name" value="AGR C 984p-like"/>
    <property type="match status" value="1"/>
</dbReference>
<gene>
    <name evidence="1" type="ORF">A7A09_009585</name>
</gene>
<evidence type="ECO:0000313" key="2">
    <source>
        <dbReference type="Proteomes" id="UP000238137"/>
    </source>
</evidence>
<evidence type="ECO:0000313" key="1">
    <source>
        <dbReference type="EMBL" id="RNF34659.1"/>
    </source>
</evidence>
<reference evidence="1" key="1">
    <citation type="submission" date="2018-05" db="EMBL/GenBank/DDBJ databases">
        <title>Reclassification of Methylarcula marina and Methylarcula terricola as Paracoccus methylarcula sp.nov., comb.nov. and Paracoccus terricola comb.nov.</title>
        <authorList>
            <person name="Shmareva M.N."/>
            <person name="Doronina N.V."/>
            <person name="Vasilenko O.V."/>
            <person name="Tarlachkov S.V."/>
            <person name="Trotsenko Y.A."/>
        </authorList>
    </citation>
    <scope>NUCLEOTIDE SEQUENCE [LARGE SCALE GENOMIC DNA]</scope>
    <source>
        <strain evidence="1">VKM B-2159</strain>
    </source>
</reference>
<protein>
    <submittedName>
        <fullName evidence="1">DUF1217 domain-containing protein</fullName>
    </submittedName>
</protein>